<evidence type="ECO:0008006" key="4">
    <source>
        <dbReference type="Google" id="ProtNLM"/>
    </source>
</evidence>
<evidence type="ECO:0000313" key="2">
    <source>
        <dbReference type="EMBL" id="GJS67654.1"/>
    </source>
</evidence>
<gene>
    <name evidence="2" type="ORF">Tco_0682219</name>
</gene>
<organism evidence="2 3">
    <name type="scientific">Tanacetum coccineum</name>
    <dbReference type="NCBI Taxonomy" id="301880"/>
    <lineage>
        <taxon>Eukaryota</taxon>
        <taxon>Viridiplantae</taxon>
        <taxon>Streptophyta</taxon>
        <taxon>Embryophyta</taxon>
        <taxon>Tracheophyta</taxon>
        <taxon>Spermatophyta</taxon>
        <taxon>Magnoliopsida</taxon>
        <taxon>eudicotyledons</taxon>
        <taxon>Gunneridae</taxon>
        <taxon>Pentapetalae</taxon>
        <taxon>asterids</taxon>
        <taxon>campanulids</taxon>
        <taxon>Asterales</taxon>
        <taxon>Asteraceae</taxon>
        <taxon>Asteroideae</taxon>
        <taxon>Anthemideae</taxon>
        <taxon>Anthemidinae</taxon>
        <taxon>Tanacetum</taxon>
    </lineage>
</organism>
<reference evidence="2" key="1">
    <citation type="journal article" date="2022" name="Int. J. Mol. Sci.">
        <title>Draft Genome of Tanacetum Coccineum: Genomic Comparison of Closely Related Tanacetum-Family Plants.</title>
        <authorList>
            <person name="Yamashiro T."/>
            <person name="Shiraishi A."/>
            <person name="Nakayama K."/>
            <person name="Satake H."/>
        </authorList>
    </citation>
    <scope>NUCLEOTIDE SEQUENCE</scope>
</reference>
<comment type="caution">
    <text evidence="2">The sequence shown here is derived from an EMBL/GenBank/DDBJ whole genome shotgun (WGS) entry which is preliminary data.</text>
</comment>
<accession>A0ABQ4XQJ3</accession>
<evidence type="ECO:0000313" key="3">
    <source>
        <dbReference type="Proteomes" id="UP001151760"/>
    </source>
</evidence>
<keyword evidence="1" id="KW-0175">Coiled coil</keyword>
<sequence length="149" mass="17217">MIKSSNVDTPFSLTYKTEAVIPAEIGMPIIRTAKVDLVQNNEALEINLDLLEKRREEAAIQEAKSKAKMEKYYNAKVRNTSFKLGDLIYLNNDAIRAEDIRKLGPKWEGLYEVTEALRKGAYKLRDHDEKQLSRTRNISNLKKCYVHKM</sequence>
<name>A0ABQ4XQJ3_9ASTR</name>
<dbReference type="EMBL" id="BQNB010009733">
    <property type="protein sequence ID" value="GJS67654.1"/>
    <property type="molecule type" value="Genomic_DNA"/>
</dbReference>
<dbReference type="Proteomes" id="UP001151760">
    <property type="component" value="Unassembled WGS sequence"/>
</dbReference>
<reference evidence="2" key="2">
    <citation type="submission" date="2022-01" db="EMBL/GenBank/DDBJ databases">
        <authorList>
            <person name="Yamashiro T."/>
            <person name="Shiraishi A."/>
            <person name="Satake H."/>
            <person name="Nakayama K."/>
        </authorList>
    </citation>
    <scope>NUCLEOTIDE SEQUENCE</scope>
</reference>
<dbReference type="PANTHER" id="PTHR48475:SF2">
    <property type="entry name" value="RIBONUCLEASE H"/>
    <property type="match status" value="1"/>
</dbReference>
<proteinExistence type="predicted"/>
<keyword evidence="3" id="KW-1185">Reference proteome</keyword>
<feature type="coiled-coil region" evidence="1">
    <location>
        <begin position="34"/>
        <end position="61"/>
    </location>
</feature>
<dbReference type="PANTHER" id="PTHR48475">
    <property type="entry name" value="RIBONUCLEASE H"/>
    <property type="match status" value="1"/>
</dbReference>
<evidence type="ECO:0000256" key="1">
    <source>
        <dbReference type="SAM" id="Coils"/>
    </source>
</evidence>
<protein>
    <recommendedName>
        <fullName evidence="4">Reverse transcriptase domain-containing protein</fullName>
    </recommendedName>
</protein>